<gene>
    <name evidence="3" type="ORF">AWRI4619_LOCUS5497</name>
</gene>
<dbReference type="GO" id="GO:0003677">
    <property type="term" value="F:DNA binding"/>
    <property type="evidence" value="ECO:0007669"/>
    <property type="project" value="InterPro"/>
</dbReference>
<comment type="caution">
    <text evidence="3">The sequence shown here is derived from an EMBL/GenBank/DDBJ whole genome shotgun (WGS) entry which is preliminary data.</text>
</comment>
<evidence type="ECO:0000256" key="1">
    <source>
        <dbReference type="SAM" id="MobiDB-lite"/>
    </source>
</evidence>
<feature type="region of interest" description="Disordered" evidence="1">
    <location>
        <begin position="1"/>
        <end position="61"/>
    </location>
</feature>
<sequence length="478" mass="53227">MPPKAARKIAGARKPTKRRAANADPSKPEEPKDLIHVKTSSTANGTCISGHRAPKCPPTKHRDKILFRRPEPGRPPRDCGHTKPRTCDCAASRNLCCNLTPQQWDEVIAGHVPSAVMYEDREALQQAERAAEQAMIEAQARQHAQAMFSYQHQQHAMPFRPAPHGIQFGYPDAAARFDPYPPYQSQPPYQPAFFGSQPAQTNFEQSQYQPQYQQFEQPPPQPAFFGNQPAPVNFAHPQYLHQYQNASMPVNLRVLDQYAADMGRQEQMAAQPSTNPSQSCCSRQQAQSPLPSFMGTEPSPFNLPGPSPRTQFPCQSCASFQCTCITCPEVRQVSSGAWQQSCGRGGHIDNVVLPKQEYPSEPEDSVGYENGLQGYEQHIQQPTPDVQQHTPNVQEHTLDVQQYATTGRLDQTYGSVFDTTSVDFPPLPDIDSCQSLSGGFEDTMHNQMSDFTATISQPLSEEDLAEALALPPHWFQQK</sequence>
<dbReference type="PROSITE" id="PS50073">
    <property type="entry name" value="COPPER_FIST_2"/>
    <property type="match status" value="1"/>
</dbReference>
<dbReference type="GO" id="GO:0003700">
    <property type="term" value="F:DNA-binding transcription factor activity"/>
    <property type="evidence" value="ECO:0007669"/>
    <property type="project" value="InterPro"/>
</dbReference>
<feature type="compositionally biased region" description="Polar residues" evidence="1">
    <location>
        <begin position="38"/>
        <end position="47"/>
    </location>
</feature>
<dbReference type="InterPro" id="IPR001083">
    <property type="entry name" value="Cu_fist_DNA-bd_dom"/>
</dbReference>
<feature type="non-terminal residue" evidence="3">
    <location>
        <position position="1"/>
    </location>
</feature>
<protein>
    <recommendedName>
        <fullName evidence="2">Copper-fist domain-containing protein</fullName>
    </recommendedName>
</protein>
<feature type="domain" description="Copper-fist" evidence="2">
    <location>
        <begin position="34"/>
        <end position="76"/>
    </location>
</feature>
<feature type="compositionally biased region" description="Basic residues" evidence="1">
    <location>
        <begin position="52"/>
        <end position="61"/>
    </location>
</feature>
<dbReference type="GO" id="GO:0005507">
    <property type="term" value="F:copper ion binding"/>
    <property type="evidence" value="ECO:0007669"/>
    <property type="project" value="InterPro"/>
</dbReference>
<reference evidence="3" key="1">
    <citation type="submission" date="2020-06" db="EMBL/GenBank/DDBJ databases">
        <authorList>
            <person name="Onetto C."/>
        </authorList>
    </citation>
    <scope>NUCLEOTIDE SEQUENCE</scope>
</reference>
<accession>A0A9N8JIM0</accession>
<feature type="compositionally biased region" description="Low complexity" evidence="1">
    <location>
        <begin position="277"/>
        <end position="288"/>
    </location>
</feature>
<dbReference type="SMART" id="SM01090">
    <property type="entry name" value="Copper-fist"/>
    <property type="match status" value="1"/>
</dbReference>
<feature type="region of interest" description="Disordered" evidence="1">
    <location>
        <begin position="265"/>
        <end position="307"/>
    </location>
</feature>
<evidence type="ECO:0000313" key="3">
    <source>
        <dbReference type="EMBL" id="CAD0088891.1"/>
    </source>
</evidence>
<evidence type="ECO:0000313" key="4">
    <source>
        <dbReference type="Proteomes" id="UP000716446"/>
    </source>
</evidence>
<feature type="compositionally biased region" description="Basic and acidic residues" evidence="1">
    <location>
        <begin position="26"/>
        <end position="36"/>
    </location>
</feature>
<evidence type="ECO:0000259" key="2">
    <source>
        <dbReference type="PROSITE" id="PS50073"/>
    </source>
</evidence>
<dbReference type="AlphaFoldDB" id="A0A9N8JIM0"/>
<keyword evidence="4" id="KW-1185">Reference proteome</keyword>
<name>A0A9N8JIM0_9PEZI</name>
<proteinExistence type="predicted"/>
<organism evidence="3 4">
    <name type="scientific">Aureobasidium vineae</name>
    <dbReference type="NCBI Taxonomy" id="2773715"/>
    <lineage>
        <taxon>Eukaryota</taxon>
        <taxon>Fungi</taxon>
        <taxon>Dikarya</taxon>
        <taxon>Ascomycota</taxon>
        <taxon>Pezizomycotina</taxon>
        <taxon>Dothideomycetes</taxon>
        <taxon>Dothideomycetidae</taxon>
        <taxon>Dothideales</taxon>
        <taxon>Saccotheciaceae</taxon>
        <taxon>Aureobasidium</taxon>
    </lineage>
</organism>
<dbReference type="Proteomes" id="UP000716446">
    <property type="component" value="Unassembled WGS sequence"/>
</dbReference>
<dbReference type="EMBL" id="CAIJEN010000007">
    <property type="protein sequence ID" value="CAD0088891.1"/>
    <property type="molecule type" value="Genomic_DNA"/>
</dbReference>
<feature type="compositionally biased region" description="Basic residues" evidence="1">
    <location>
        <begin position="1"/>
        <end position="20"/>
    </location>
</feature>